<dbReference type="SUPFAM" id="SSF53098">
    <property type="entry name" value="Ribonuclease H-like"/>
    <property type="match status" value="1"/>
</dbReference>
<keyword evidence="26" id="KW-1185">Reference proteome</keyword>
<dbReference type="GO" id="GO:0000467">
    <property type="term" value="P:exonucleolytic trimming to generate mature 3'-end of 5.8S rRNA from tricistronic rRNA transcript (SSU-rRNA, 5.8S rRNA, LSU-rRNA)"/>
    <property type="evidence" value="ECO:0000318"/>
    <property type="project" value="GO_Central"/>
</dbReference>
<dbReference type="PROSITE" id="PS50967">
    <property type="entry name" value="HRDC"/>
    <property type="match status" value="1"/>
</dbReference>
<dbReference type="FunFam" id="1.10.150.80:FF:000001">
    <property type="entry name" value="Putative exosome component 10"/>
    <property type="match status" value="1"/>
</dbReference>
<keyword evidence="5" id="KW-0963">Cytoplasm</keyword>
<dbReference type="GO" id="GO:0071035">
    <property type="term" value="P:nuclear polyadenylation-dependent rRNA catabolic process"/>
    <property type="evidence" value="ECO:0000318"/>
    <property type="project" value="GO_Central"/>
</dbReference>
<name>A0A7M7SZH4_STRPU</name>
<keyword evidence="12" id="KW-0378">Hydrolase</keyword>
<evidence type="ECO:0000256" key="16">
    <source>
        <dbReference type="ARBA" id="ARBA00022843"/>
    </source>
</evidence>
<keyword evidence="7" id="KW-0698">rRNA processing</keyword>
<feature type="region of interest" description="Disordered" evidence="23">
    <location>
        <begin position="723"/>
        <end position="923"/>
    </location>
</feature>
<dbReference type="SMART" id="SM00474">
    <property type="entry name" value="35EXOc"/>
    <property type="match status" value="1"/>
</dbReference>
<feature type="compositionally biased region" description="Basic residues" evidence="23">
    <location>
        <begin position="856"/>
        <end position="887"/>
    </location>
</feature>
<dbReference type="KEGG" id="spu:762762"/>
<feature type="compositionally biased region" description="Gly residues" evidence="23">
    <location>
        <begin position="905"/>
        <end position="915"/>
    </location>
</feature>
<dbReference type="GO" id="GO:0006281">
    <property type="term" value="P:DNA repair"/>
    <property type="evidence" value="ECO:0007669"/>
    <property type="project" value="UniProtKB-KW"/>
</dbReference>
<dbReference type="AlphaFoldDB" id="A0A7M7SZH4"/>
<dbReference type="SMART" id="SM00341">
    <property type="entry name" value="HRDC"/>
    <property type="match status" value="1"/>
</dbReference>
<evidence type="ECO:0000256" key="17">
    <source>
        <dbReference type="ARBA" id="ARBA00022884"/>
    </source>
</evidence>
<dbReference type="GO" id="GO:0005654">
    <property type="term" value="C:nucleoplasm"/>
    <property type="evidence" value="ECO:0007669"/>
    <property type="project" value="UniProtKB-SubCell"/>
</dbReference>
<evidence type="ECO:0000256" key="18">
    <source>
        <dbReference type="ARBA" id="ARBA00023204"/>
    </source>
</evidence>
<dbReference type="OrthoDB" id="2250022at2759"/>
<evidence type="ECO:0000256" key="6">
    <source>
        <dbReference type="ARBA" id="ARBA00022499"/>
    </source>
</evidence>
<dbReference type="InterPro" id="IPR002121">
    <property type="entry name" value="HRDC_dom"/>
</dbReference>
<evidence type="ECO:0000259" key="24">
    <source>
        <dbReference type="PROSITE" id="PS50967"/>
    </source>
</evidence>
<dbReference type="PANTHER" id="PTHR12124:SF47">
    <property type="entry name" value="EXOSOME COMPONENT 10"/>
    <property type="match status" value="1"/>
</dbReference>
<dbReference type="GO" id="GO:0071036">
    <property type="term" value="P:nuclear polyadenylation-dependent snoRNA catabolic process"/>
    <property type="evidence" value="ECO:0000318"/>
    <property type="project" value="GO_Central"/>
</dbReference>
<reference evidence="26" key="1">
    <citation type="submission" date="2015-02" db="EMBL/GenBank/DDBJ databases">
        <title>Genome sequencing for Strongylocentrotus purpuratus.</title>
        <authorList>
            <person name="Murali S."/>
            <person name="Liu Y."/>
            <person name="Vee V."/>
            <person name="English A."/>
            <person name="Wang M."/>
            <person name="Skinner E."/>
            <person name="Han Y."/>
            <person name="Muzny D.M."/>
            <person name="Worley K.C."/>
            <person name="Gibbs R.A."/>
        </authorList>
    </citation>
    <scope>NUCLEOTIDE SEQUENCE</scope>
</reference>
<keyword evidence="6" id="KW-1017">Isopeptide bond</keyword>
<evidence type="ECO:0000256" key="1">
    <source>
        <dbReference type="ARBA" id="ARBA00001946"/>
    </source>
</evidence>
<evidence type="ECO:0000256" key="5">
    <source>
        <dbReference type="ARBA" id="ARBA00022490"/>
    </source>
</evidence>
<keyword evidence="17" id="KW-0694">RNA-binding</keyword>
<dbReference type="InterPro" id="IPR010997">
    <property type="entry name" value="HRDC-like_sf"/>
</dbReference>
<comment type="subcellular location">
    <subcellularLocation>
        <location evidence="2">Cytoplasm</location>
    </subcellularLocation>
    <subcellularLocation>
        <location evidence="3">Nucleus</location>
        <location evidence="3">Nucleolus</location>
    </subcellularLocation>
    <subcellularLocation>
        <location evidence="4">Nucleus</location>
        <location evidence="4">Nucleoplasm</location>
    </subcellularLocation>
</comment>
<dbReference type="GO" id="GO:0005737">
    <property type="term" value="C:cytoplasm"/>
    <property type="evidence" value="ECO:0007669"/>
    <property type="project" value="UniProtKB-SubCell"/>
</dbReference>
<evidence type="ECO:0000256" key="2">
    <source>
        <dbReference type="ARBA" id="ARBA00004496"/>
    </source>
</evidence>
<keyword evidence="11" id="KW-0227">DNA damage</keyword>
<keyword evidence="16" id="KW-0832">Ubl conjugation</keyword>
<dbReference type="Gene3D" id="3.30.420.10">
    <property type="entry name" value="Ribonuclease H-like superfamily/Ribonuclease H"/>
    <property type="match status" value="1"/>
</dbReference>
<dbReference type="GO" id="GO:0071044">
    <property type="term" value="P:histone mRNA catabolic process"/>
    <property type="evidence" value="ECO:0000318"/>
    <property type="project" value="GO_Central"/>
</dbReference>
<dbReference type="GO" id="GO:0005730">
    <property type="term" value="C:nucleolus"/>
    <property type="evidence" value="ECO:0000318"/>
    <property type="project" value="GO_Central"/>
</dbReference>
<feature type="compositionally biased region" description="Basic and acidic residues" evidence="23">
    <location>
        <begin position="796"/>
        <end position="820"/>
    </location>
</feature>
<evidence type="ECO:0000256" key="23">
    <source>
        <dbReference type="SAM" id="MobiDB-lite"/>
    </source>
</evidence>
<dbReference type="Pfam" id="PF00570">
    <property type="entry name" value="HRDC"/>
    <property type="match status" value="1"/>
</dbReference>
<comment type="cofactor">
    <cofactor evidence="1">
        <name>Mg(2+)</name>
        <dbReference type="ChEBI" id="CHEBI:18420"/>
    </cofactor>
</comment>
<evidence type="ECO:0000313" key="25">
    <source>
        <dbReference type="EnsemblMetazoa" id="XP_030842811"/>
    </source>
</evidence>
<keyword evidence="8" id="KW-0597">Phosphoprotein</keyword>
<evidence type="ECO:0000256" key="7">
    <source>
        <dbReference type="ARBA" id="ARBA00022552"/>
    </source>
</evidence>
<dbReference type="RefSeq" id="XP_030842811.1">
    <property type="nucleotide sequence ID" value="XM_030986951.1"/>
</dbReference>
<evidence type="ECO:0000256" key="20">
    <source>
        <dbReference type="ARBA" id="ARBA00043957"/>
    </source>
</evidence>
<dbReference type="InterPro" id="IPR012337">
    <property type="entry name" value="RNaseH-like_sf"/>
</dbReference>
<comment type="similarity">
    <text evidence="20">Belongs to the exosome component 10/RRP6 family.</text>
</comment>
<keyword evidence="15" id="KW-0460">Magnesium</keyword>
<organism evidence="25 26">
    <name type="scientific">Strongylocentrotus purpuratus</name>
    <name type="common">Purple sea urchin</name>
    <dbReference type="NCBI Taxonomy" id="7668"/>
    <lineage>
        <taxon>Eukaryota</taxon>
        <taxon>Metazoa</taxon>
        <taxon>Echinodermata</taxon>
        <taxon>Eleutherozoa</taxon>
        <taxon>Echinozoa</taxon>
        <taxon>Echinoidea</taxon>
        <taxon>Euechinoidea</taxon>
        <taxon>Echinacea</taxon>
        <taxon>Camarodonta</taxon>
        <taxon>Echinidea</taxon>
        <taxon>Strongylocentrotidae</taxon>
        <taxon>Strongylocentrotus</taxon>
    </lineage>
</organism>
<evidence type="ECO:0000256" key="21">
    <source>
        <dbReference type="ARBA" id="ARBA00065628"/>
    </source>
</evidence>
<dbReference type="GO" id="GO:0000166">
    <property type="term" value="F:nucleotide binding"/>
    <property type="evidence" value="ECO:0007669"/>
    <property type="project" value="InterPro"/>
</dbReference>
<evidence type="ECO:0000256" key="13">
    <source>
        <dbReference type="ARBA" id="ARBA00022835"/>
    </source>
</evidence>
<dbReference type="GO" id="GO:0046872">
    <property type="term" value="F:metal ion binding"/>
    <property type="evidence" value="ECO:0007669"/>
    <property type="project" value="UniProtKB-KW"/>
</dbReference>
<evidence type="ECO:0000256" key="10">
    <source>
        <dbReference type="ARBA" id="ARBA00022723"/>
    </source>
</evidence>
<dbReference type="GO" id="GO:0071039">
    <property type="term" value="P:nuclear polyadenylation-dependent CUT catabolic process"/>
    <property type="evidence" value="ECO:0000318"/>
    <property type="project" value="GO_Central"/>
</dbReference>
<dbReference type="Pfam" id="PF01612">
    <property type="entry name" value="DNA_pol_A_exo1"/>
    <property type="match status" value="1"/>
</dbReference>
<dbReference type="OMA" id="NIMRPQM"/>
<dbReference type="Pfam" id="PF08066">
    <property type="entry name" value="PMC2NT"/>
    <property type="match status" value="1"/>
</dbReference>
<feature type="compositionally biased region" description="Basic and acidic residues" evidence="23">
    <location>
        <begin position="830"/>
        <end position="844"/>
    </location>
</feature>
<keyword evidence="18" id="KW-0234">DNA repair</keyword>
<dbReference type="GO" id="GO:0071038">
    <property type="term" value="P:TRAMP-dependent tRNA surveillance pathway"/>
    <property type="evidence" value="ECO:0000318"/>
    <property type="project" value="GO_Central"/>
</dbReference>
<accession>A0A7M7SZH4</accession>
<dbReference type="GO" id="GO:0019219">
    <property type="term" value="P:regulation of nucleobase-containing compound metabolic process"/>
    <property type="evidence" value="ECO:0007669"/>
    <property type="project" value="UniProtKB-ARBA"/>
</dbReference>
<reference evidence="25" key="2">
    <citation type="submission" date="2021-01" db="UniProtKB">
        <authorList>
            <consortium name="EnsemblMetazoa"/>
        </authorList>
    </citation>
    <scope>IDENTIFICATION</scope>
</reference>
<dbReference type="Proteomes" id="UP000007110">
    <property type="component" value="Unassembled WGS sequence"/>
</dbReference>
<keyword evidence="19" id="KW-0539">Nucleus</keyword>
<dbReference type="InterPro" id="IPR044876">
    <property type="entry name" value="HRDC_dom_sf"/>
</dbReference>
<dbReference type="FunFam" id="3.30.420.10:FF:000022">
    <property type="entry name" value="Exosome component 10"/>
    <property type="match status" value="1"/>
</dbReference>
<dbReference type="EnsemblMetazoa" id="XM_030986951">
    <property type="protein sequence ID" value="XP_030842811"/>
    <property type="gene ID" value="LOC762762"/>
</dbReference>
<dbReference type="GO" id="GO:0071037">
    <property type="term" value="P:nuclear polyadenylation-dependent snRNA catabolic process"/>
    <property type="evidence" value="ECO:0000318"/>
    <property type="project" value="GO_Central"/>
</dbReference>
<dbReference type="CDD" id="cd06147">
    <property type="entry name" value="Rrp6p_like_exo"/>
    <property type="match status" value="1"/>
</dbReference>
<feature type="domain" description="HRDC" evidence="24">
    <location>
        <begin position="479"/>
        <end position="559"/>
    </location>
</feature>
<dbReference type="InterPro" id="IPR045092">
    <property type="entry name" value="Rrp6-like"/>
</dbReference>
<dbReference type="PANTHER" id="PTHR12124">
    <property type="entry name" value="POLYMYOSITIS/SCLERODERMA AUTOANTIGEN-RELATED"/>
    <property type="match status" value="1"/>
</dbReference>
<dbReference type="GO" id="GO:0000175">
    <property type="term" value="F:3'-5'-RNA exonuclease activity"/>
    <property type="evidence" value="ECO:0000318"/>
    <property type="project" value="GO_Central"/>
</dbReference>
<keyword evidence="14" id="KW-0269">Exonuclease</keyword>
<evidence type="ECO:0000256" key="4">
    <source>
        <dbReference type="ARBA" id="ARBA00004642"/>
    </source>
</evidence>
<sequence>MADKTGDGTVTNIVPGFTSVNDFAQKALGKLKLATRAANELPAAGDDYDFYSSFEGFRQFCNSQGDKLLGNIQRLAGQQGADESQVGLSKILDLEDRIDSLIETNDTLLENAGALLDEAEGISKPTQSFSPGVSKPQLIVTSWNKKRSEALNEKSRNFRLMHARNIARPQLKFKDRVDNSNVPFVPVITHKPNALKPLPEVFDTTKKSFLTKTDSSSPAKRDSETQTEAYPHPYQHELDHLEPLPSQLEPVDDPSYTPLEATPFTLVDTVSKLEELSRSLKQSKEIAVDLEHHSYRSYLGFTCLMQISTAEHDYVVDTLELRSELQMLNDAFTDPKIVKVFHGANMDIDWLQRDLGLYVVNMFDTHQASRSLGFPHHSLASLLSRYCQVEADKQYQLADWRIRPLPEEMLHYAREDTHYLLYIYHTMKNELIKRGNDRRNLLRAVLDQSTRICVQRYNKPIFTNDSHVTAFQKNRKIFNKKQMHAFKKLFAWRDSLARQEDESTGYILPMHMLFQIAEILPKDQGGILACCNPVPPLVKQNINEIYHFILEARGYQANKEGKVKKGEVFASKTNTFSAPLIDPLESLLYCPHDNNVHQEGQRSTNDLSGPSVEMTSSSSLFGGATATLAKVSAAAPIITIFDTPSSGAAEQMDVKRSAAQKKIERLTALFANPFEMYLPSTKVRQIAQRVLDADKITMDTKNTPSKEISTFQPLSVWIMKKATPKPAVEKEPPTEPGRNQDPGTYETPIVFNPDAARKRKQEEEEEAEDEAVPVRQMGDTSAKKRKHSANPSGETPRPKKDRRGEHAERRSMGDTGAADRGHHHGNQYVREAEERVIEPYDYSRADYGMFQDSQRSRGRGRGRGHRGHDRGRGGRGRGHSKGHPRPKVHQDGGRRSMTYTNHRGNQGGGSRGQRGQGSRNQRR</sequence>
<comment type="subunit">
    <text evidence="21">Component of the RNA exosome complex. The catalytically inactive RNA exosome core complex (Exo-9) associates with the catalytic subunit EXOSC10/RRP6 (via its N-terminus). Exo-9 may associate with DIS3 to form the nucleolar exosome complex, or DIS3L to form the cytoplasmic exosome complex. The RNA exosome complex interacts with cofactors C1D/RRP47, MPHOSPH6/MPP6 and MTREX/MTR4. Interacts with MTREX; the interaction with MTREX mediates the association of MTREX with nuclear RNA exosomes. Part of the small subunit (SSU) processome, composed of more than 70 proteins and the RNA chaperone small nucleolar RNA (snoRNA) U3. Interacts with ALYREF/THOC4. Interacts with DHX36; this interaction occurs in a RNase-insensitive manner. Interacts with NRDE2. Interacts (via C-terminus) with USP36 (via C-terminus); the interaction is facilitated by the association with RNA and promotes sumoylation of EXOSC10.</text>
</comment>
<dbReference type="GO" id="GO:0071040">
    <property type="term" value="P:nuclear polyadenylation-dependent antisense transcript catabolic process"/>
    <property type="evidence" value="ECO:0000318"/>
    <property type="project" value="GO_Central"/>
</dbReference>
<dbReference type="GeneID" id="762762"/>
<evidence type="ECO:0000256" key="19">
    <source>
        <dbReference type="ARBA" id="ARBA00023242"/>
    </source>
</evidence>
<evidence type="ECO:0000256" key="11">
    <source>
        <dbReference type="ARBA" id="ARBA00022763"/>
    </source>
</evidence>
<dbReference type="Gene3D" id="1.10.150.80">
    <property type="entry name" value="HRDC domain"/>
    <property type="match status" value="1"/>
</dbReference>
<dbReference type="GO" id="GO:0000176">
    <property type="term" value="C:nuclear exosome (RNase complex)"/>
    <property type="evidence" value="ECO:0000318"/>
    <property type="project" value="GO_Central"/>
</dbReference>
<evidence type="ECO:0000256" key="22">
    <source>
        <dbReference type="ARBA" id="ARBA00070703"/>
    </source>
</evidence>
<dbReference type="FunCoup" id="A0A7M7SZH4">
    <property type="interactions" value="2088"/>
</dbReference>
<keyword evidence="10" id="KW-0479">Metal-binding</keyword>
<keyword evidence="13" id="KW-0271">Exosome</keyword>
<dbReference type="InterPro" id="IPR049559">
    <property type="entry name" value="Rrp6p-like_exo"/>
</dbReference>
<keyword evidence="9" id="KW-0540">Nuclease</keyword>
<dbReference type="GO" id="GO:0071051">
    <property type="term" value="P:poly(A)-dependent snoRNA 3'-end processing"/>
    <property type="evidence" value="ECO:0000318"/>
    <property type="project" value="GO_Central"/>
</dbReference>
<dbReference type="InterPro" id="IPR012588">
    <property type="entry name" value="Exosome-assoc_fac_Rrp6_N"/>
</dbReference>
<evidence type="ECO:0000256" key="12">
    <source>
        <dbReference type="ARBA" id="ARBA00022801"/>
    </source>
</evidence>
<dbReference type="InterPro" id="IPR036397">
    <property type="entry name" value="RNaseH_sf"/>
</dbReference>
<evidence type="ECO:0000256" key="9">
    <source>
        <dbReference type="ARBA" id="ARBA00022722"/>
    </source>
</evidence>
<evidence type="ECO:0000256" key="14">
    <source>
        <dbReference type="ARBA" id="ARBA00022839"/>
    </source>
</evidence>
<evidence type="ECO:0000256" key="15">
    <source>
        <dbReference type="ARBA" id="ARBA00022842"/>
    </source>
</evidence>
<dbReference type="InParanoid" id="A0A7M7SZH4"/>
<dbReference type="GO" id="GO:0003727">
    <property type="term" value="F:single-stranded RNA binding"/>
    <property type="evidence" value="ECO:0000318"/>
    <property type="project" value="GO_Central"/>
</dbReference>
<dbReference type="SUPFAM" id="SSF47819">
    <property type="entry name" value="HRDC-like"/>
    <property type="match status" value="1"/>
</dbReference>
<evidence type="ECO:0000256" key="8">
    <source>
        <dbReference type="ARBA" id="ARBA00022553"/>
    </source>
</evidence>
<proteinExistence type="inferred from homology"/>
<evidence type="ECO:0000256" key="3">
    <source>
        <dbReference type="ARBA" id="ARBA00004604"/>
    </source>
</evidence>
<protein>
    <recommendedName>
        <fullName evidence="22">Exosome complex component 10</fullName>
    </recommendedName>
</protein>
<dbReference type="InterPro" id="IPR002562">
    <property type="entry name" value="3'-5'_exonuclease_dom"/>
</dbReference>
<evidence type="ECO:0000313" key="26">
    <source>
        <dbReference type="Proteomes" id="UP000007110"/>
    </source>
</evidence>